<dbReference type="InterPro" id="IPR036865">
    <property type="entry name" value="CRAL-TRIO_dom_sf"/>
</dbReference>
<evidence type="ECO:0000313" key="2">
    <source>
        <dbReference type="EMBL" id="KAH0807844.1"/>
    </source>
</evidence>
<dbReference type="CDD" id="cd00170">
    <property type="entry name" value="SEC14"/>
    <property type="match status" value="1"/>
</dbReference>
<dbReference type="SUPFAM" id="SSF52087">
    <property type="entry name" value="CRAL/TRIO domain"/>
    <property type="match status" value="1"/>
</dbReference>
<reference evidence="2" key="1">
    <citation type="journal article" date="2020" name="J Insects Food Feed">
        <title>The yellow mealworm (Tenebrio molitor) genome: a resource for the emerging insects as food and feed industry.</title>
        <authorList>
            <person name="Eriksson T."/>
            <person name="Andere A."/>
            <person name="Kelstrup H."/>
            <person name="Emery V."/>
            <person name="Picard C."/>
        </authorList>
    </citation>
    <scope>NUCLEOTIDE SEQUENCE</scope>
    <source>
        <strain evidence="2">Stoneville</strain>
        <tissue evidence="2">Whole head</tissue>
    </source>
</reference>
<dbReference type="Proteomes" id="UP000719412">
    <property type="component" value="Unassembled WGS sequence"/>
</dbReference>
<protein>
    <recommendedName>
        <fullName evidence="1">CRAL-TRIO domain-containing protein</fullName>
    </recommendedName>
</protein>
<dbReference type="PROSITE" id="PS50191">
    <property type="entry name" value="CRAL_TRIO"/>
    <property type="match status" value="1"/>
</dbReference>
<dbReference type="Gene3D" id="1.10.8.20">
    <property type="entry name" value="N-terminal domain of phosphatidylinositol transfer protein sec14p"/>
    <property type="match status" value="1"/>
</dbReference>
<proteinExistence type="predicted"/>
<sequence length="306" mass="35646">MFLEQANEEQQVYVRQVLNEDVNTRDRDLQAIKDWLRKEPHLPDTWDEDALLAFLRGCSFSLEKTKRKLDMYFTVRAVVPEFFTNREVNSPDLQHILRLGSVAIMPGLTPDFRRVSVARALAIDFDTPDLNHFFKLVFMIGDVRIKTEDVGILGDIYVLDASVAVFKHFTKVSPMAIKKFFVCVQEAYPVKVKEVHIINATPFVDFVIKQVSFFLKEKIRRRIMVHPTVDSLLEFVPREMLPEEFGGTAGKMQKYSDQWIRMLQEYEPWFREQERVLADESKRPGPPKCHEDLFGLNGSFKQLAID</sequence>
<evidence type="ECO:0000313" key="4">
    <source>
        <dbReference type="Proteomes" id="UP000719412"/>
    </source>
</evidence>
<dbReference type="Pfam" id="PF00650">
    <property type="entry name" value="CRAL_TRIO"/>
    <property type="match status" value="1"/>
</dbReference>
<dbReference type="InterPro" id="IPR001251">
    <property type="entry name" value="CRAL-TRIO_dom"/>
</dbReference>
<name>A0A8J6H468_TENMO</name>
<dbReference type="GO" id="GO:0016020">
    <property type="term" value="C:membrane"/>
    <property type="evidence" value="ECO:0007669"/>
    <property type="project" value="TreeGrafter"/>
</dbReference>
<organism evidence="2 4">
    <name type="scientific">Tenebrio molitor</name>
    <name type="common">Yellow mealworm beetle</name>
    <dbReference type="NCBI Taxonomy" id="7067"/>
    <lineage>
        <taxon>Eukaryota</taxon>
        <taxon>Metazoa</taxon>
        <taxon>Ecdysozoa</taxon>
        <taxon>Arthropoda</taxon>
        <taxon>Hexapoda</taxon>
        <taxon>Insecta</taxon>
        <taxon>Pterygota</taxon>
        <taxon>Neoptera</taxon>
        <taxon>Endopterygota</taxon>
        <taxon>Coleoptera</taxon>
        <taxon>Polyphaga</taxon>
        <taxon>Cucujiformia</taxon>
        <taxon>Tenebrionidae</taxon>
        <taxon>Tenebrio</taxon>
    </lineage>
</organism>
<comment type="caution">
    <text evidence="2">The sequence shown here is derived from an EMBL/GenBank/DDBJ whole genome shotgun (WGS) entry which is preliminary data.</text>
</comment>
<dbReference type="SMART" id="SM00516">
    <property type="entry name" value="SEC14"/>
    <property type="match status" value="1"/>
</dbReference>
<evidence type="ECO:0000259" key="1">
    <source>
        <dbReference type="PROSITE" id="PS50191"/>
    </source>
</evidence>
<keyword evidence="4" id="KW-1185">Reference proteome</keyword>
<dbReference type="SUPFAM" id="SSF46938">
    <property type="entry name" value="CRAL/TRIO N-terminal domain"/>
    <property type="match status" value="1"/>
</dbReference>
<dbReference type="PRINTS" id="PR00180">
    <property type="entry name" value="CRETINALDHBP"/>
</dbReference>
<dbReference type="PANTHER" id="PTHR10174:SF230">
    <property type="entry name" value="ALPHA-TOCOPHEROL TRANSFER PROTEIN-LIKE"/>
    <property type="match status" value="1"/>
</dbReference>
<dbReference type="PANTHER" id="PTHR10174">
    <property type="entry name" value="ALPHA-TOCOPHEROL TRANSFER PROTEIN-RELATED"/>
    <property type="match status" value="1"/>
</dbReference>
<gene>
    <name evidence="3" type="ORF">GEV33_014939</name>
    <name evidence="2" type="ORF">GEV33_014949</name>
</gene>
<dbReference type="GO" id="GO:1902936">
    <property type="term" value="F:phosphatidylinositol bisphosphate binding"/>
    <property type="evidence" value="ECO:0007669"/>
    <property type="project" value="TreeGrafter"/>
</dbReference>
<feature type="domain" description="CRAL-TRIO" evidence="1">
    <location>
        <begin position="158"/>
        <end position="253"/>
    </location>
</feature>
<accession>A0A8J6H468</accession>
<dbReference type="Gene3D" id="3.40.525.10">
    <property type="entry name" value="CRAL-TRIO lipid binding domain"/>
    <property type="match status" value="1"/>
</dbReference>
<dbReference type="EMBL" id="JABDTM020029610">
    <property type="protein sequence ID" value="KAH0807850.1"/>
    <property type="molecule type" value="Genomic_DNA"/>
</dbReference>
<reference evidence="2" key="2">
    <citation type="submission" date="2021-08" db="EMBL/GenBank/DDBJ databases">
        <authorList>
            <person name="Eriksson T."/>
        </authorList>
    </citation>
    <scope>NUCLEOTIDE SEQUENCE</scope>
    <source>
        <strain evidence="2">Stoneville</strain>
        <tissue evidence="2">Whole head</tissue>
    </source>
</reference>
<dbReference type="InterPro" id="IPR036273">
    <property type="entry name" value="CRAL/TRIO_N_dom_sf"/>
</dbReference>
<evidence type="ECO:0000313" key="3">
    <source>
        <dbReference type="EMBL" id="KAH0807850.1"/>
    </source>
</evidence>
<dbReference type="EMBL" id="JABDTM020029613">
    <property type="protein sequence ID" value="KAH0807844.1"/>
    <property type="molecule type" value="Genomic_DNA"/>
</dbReference>
<dbReference type="AlphaFoldDB" id="A0A8J6H468"/>